<gene>
    <name evidence="1" type="ORF">V6N12_024513</name>
</gene>
<keyword evidence="2" id="KW-1185">Reference proteome</keyword>
<dbReference type="PANTHER" id="PTHR35122:SF8">
    <property type="entry name" value="HYDROGEN PEROXIDE INDUCED PROTEIN 1"/>
    <property type="match status" value="1"/>
</dbReference>
<proteinExistence type="predicted"/>
<dbReference type="Pfam" id="PF22272">
    <property type="entry name" value="LEA_3b"/>
    <property type="match status" value="1"/>
</dbReference>
<sequence length="154" mass="16609">MLTPFLKYPEPGFPVNHILLFLPLPVSLYSLTCMAANLKSGAGIVSLGKRLINRTATPTPPPAAVRSAHASAYDKNLDDHVHATVVPDDVIQPQSDKYWAPNPQTGVFGPAAEQLKAPAGGEQCIHSGGGNSVLEEEAWFRPTSIEDMEKPHHH</sequence>
<evidence type="ECO:0008006" key="3">
    <source>
        <dbReference type="Google" id="ProtNLM"/>
    </source>
</evidence>
<accession>A0ABR2G0U3</accession>
<dbReference type="InterPro" id="IPR039291">
    <property type="entry name" value="At5g17165-like"/>
</dbReference>
<protein>
    <recommendedName>
        <fullName evidence="3">Late embryogenesis abundant protein</fullName>
    </recommendedName>
</protein>
<dbReference type="Proteomes" id="UP001472677">
    <property type="component" value="Unassembled WGS sequence"/>
</dbReference>
<comment type="caution">
    <text evidence="1">The sequence shown here is derived from an EMBL/GenBank/DDBJ whole genome shotgun (WGS) entry which is preliminary data.</text>
</comment>
<evidence type="ECO:0000313" key="1">
    <source>
        <dbReference type="EMBL" id="KAK8590130.1"/>
    </source>
</evidence>
<reference evidence="1 2" key="1">
    <citation type="journal article" date="2024" name="G3 (Bethesda)">
        <title>Genome assembly of Hibiscus sabdariffa L. provides insights into metabolisms of medicinal natural products.</title>
        <authorList>
            <person name="Kim T."/>
        </authorList>
    </citation>
    <scope>NUCLEOTIDE SEQUENCE [LARGE SCALE GENOMIC DNA]</scope>
    <source>
        <strain evidence="1">TK-2024</strain>
        <tissue evidence="1">Old leaves</tissue>
    </source>
</reference>
<organism evidence="1 2">
    <name type="scientific">Hibiscus sabdariffa</name>
    <name type="common">roselle</name>
    <dbReference type="NCBI Taxonomy" id="183260"/>
    <lineage>
        <taxon>Eukaryota</taxon>
        <taxon>Viridiplantae</taxon>
        <taxon>Streptophyta</taxon>
        <taxon>Embryophyta</taxon>
        <taxon>Tracheophyta</taxon>
        <taxon>Spermatophyta</taxon>
        <taxon>Magnoliopsida</taxon>
        <taxon>eudicotyledons</taxon>
        <taxon>Gunneridae</taxon>
        <taxon>Pentapetalae</taxon>
        <taxon>rosids</taxon>
        <taxon>malvids</taxon>
        <taxon>Malvales</taxon>
        <taxon>Malvaceae</taxon>
        <taxon>Malvoideae</taxon>
        <taxon>Hibiscus</taxon>
    </lineage>
</organism>
<dbReference type="EMBL" id="JBBPBM010000004">
    <property type="protein sequence ID" value="KAK8590130.1"/>
    <property type="molecule type" value="Genomic_DNA"/>
</dbReference>
<dbReference type="PANTHER" id="PTHR35122">
    <property type="entry name" value="OSJNBA0093F12.14 PROTEIN"/>
    <property type="match status" value="1"/>
</dbReference>
<name>A0ABR2G0U3_9ROSI</name>
<evidence type="ECO:0000313" key="2">
    <source>
        <dbReference type="Proteomes" id="UP001472677"/>
    </source>
</evidence>